<evidence type="ECO:0000256" key="1">
    <source>
        <dbReference type="ARBA" id="ARBA00023015"/>
    </source>
</evidence>
<dbReference type="PANTHER" id="PTHR40661">
    <property type="match status" value="1"/>
</dbReference>
<dbReference type="InterPro" id="IPR036286">
    <property type="entry name" value="LexA/Signal_pep-like_sf"/>
</dbReference>
<dbReference type="Proteomes" id="UP000290092">
    <property type="component" value="Unassembled WGS sequence"/>
</dbReference>
<dbReference type="EMBL" id="NXID01000003">
    <property type="protein sequence ID" value="RXK16885.1"/>
    <property type="molecule type" value="Genomic_DNA"/>
</dbReference>
<gene>
    <name evidence="5" type="ORF">CP985_01640</name>
</gene>
<evidence type="ECO:0000256" key="2">
    <source>
        <dbReference type="ARBA" id="ARBA00023125"/>
    </source>
</evidence>
<reference evidence="5 6" key="1">
    <citation type="submission" date="2017-09" db="EMBL/GenBank/DDBJ databases">
        <title>Genomics of the genus Arcobacter.</title>
        <authorList>
            <person name="Perez-Cataluna A."/>
            <person name="Figueras M.J."/>
            <person name="Salas-Masso N."/>
        </authorList>
    </citation>
    <scope>NUCLEOTIDE SEQUENCE [LARGE SCALE GENOMIC DNA]</scope>
    <source>
        <strain evidence="5 6">CECT 7386</strain>
    </source>
</reference>
<dbReference type="Gene3D" id="2.10.109.10">
    <property type="entry name" value="Umud Fragment, subunit A"/>
    <property type="match status" value="1"/>
</dbReference>
<dbReference type="CDD" id="cd06529">
    <property type="entry name" value="S24_LexA-like"/>
    <property type="match status" value="1"/>
</dbReference>
<evidence type="ECO:0000256" key="3">
    <source>
        <dbReference type="ARBA" id="ARBA00023163"/>
    </source>
</evidence>
<comment type="caution">
    <text evidence="5">The sequence shown here is derived from an EMBL/GenBank/DDBJ whole genome shotgun (WGS) entry which is preliminary data.</text>
</comment>
<proteinExistence type="predicted"/>
<dbReference type="RefSeq" id="WP_114841605.1">
    <property type="nucleotide sequence ID" value="NZ_CP031219.1"/>
</dbReference>
<keyword evidence="1" id="KW-0805">Transcription regulation</keyword>
<evidence type="ECO:0000313" key="6">
    <source>
        <dbReference type="Proteomes" id="UP000290092"/>
    </source>
</evidence>
<protein>
    <submittedName>
        <fullName evidence="5">Peptidase</fullName>
    </submittedName>
</protein>
<keyword evidence="3" id="KW-0804">Transcription</keyword>
<feature type="domain" description="Peptidase S24/S26A/S26B/S26C" evidence="4">
    <location>
        <begin position="11"/>
        <end position="116"/>
    </location>
</feature>
<accession>A0AAX2AJT5</accession>
<dbReference type="KEGG" id="amyt:AMYT_1155"/>
<dbReference type="PANTHER" id="PTHR40661:SF3">
    <property type="entry name" value="FELS-1 PROPHAGE TRANSCRIPTIONAL REGULATOR"/>
    <property type="match status" value="1"/>
</dbReference>
<organism evidence="5 6">
    <name type="scientific">Malaciobacter mytili LMG 24559</name>
    <dbReference type="NCBI Taxonomy" id="1032238"/>
    <lineage>
        <taxon>Bacteria</taxon>
        <taxon>Pseudomonadati</taxon>
        <taxon>Campylobacterota</taxon>
        <taxon>Epsilonproteobacteria</taxon>
        <taxon>Campylobacterales</taxon>
        <taxon>Arcobacteraceae</taxon>
        <taxon>Malaciobacter</taxon>
    </lineage>
</organism>
<dbReference type="Pfam" id="PF00717">
    <property type="entry name" value="Peptidase_S24"/>
    <property type="match status" value="1"/>
</dbReference>
<dbReference type="SUPFAM" id="SSF51306">
    <property type="entry name" value="LexA/Signal peptidase"/>
    <property type="match status" value="1"/>
</dbReference>
<evidence type="ECO:0000313" key="5">
    <source>
        <dbReference type="EMBL" id="RXK16885.1"/>
    </source>
</evidence>
<dbReference type="InterPro" id="IPR039418">
    <property type="entry name" value="LexA-like"/>
</dbReference>
<dbReference type="AlphaFoldDB" id="A0AAX2AJT5"/>
<sequence>MENIVLTYLDVFDENKQKSLEFSKYLLEDEVNKDSLFVLRVDGESMQPVINHKALVVADLSKKQLENESIYIAYYENRLWIKKAVLKNKEFYLVSINKNYSHLVYKASEVHIVAKALLTFTKL</sequence>
<keyword evidence="2" id="KW-0238">DNA-binding</keyword>
<dbReference type="InterPro" id="IPR015927">
    <property type="entry name" value="Peptidase_S24_S26A/B/C"/>
</dbReference>
<keyword evidence="6" id="KW-1185">Reference proteome</keyword>
<evidence type="ECO:0000259" key="4">
    <source>
        <dbReference type="Pfam" id="PF00717"/>
    </source>
</evidence>
<name>A0AAX2AJT5_9BACT</name>
<dbReference type="GO" id="GO:0003677">
    <property type="term" value="F:DNA binding"/>
    <property type="evidence" value="ECO:0007669"/>
    <property type="project" value="UniProtKB-KW"/>
</dbReference>